<dbReference type="AlphaFoldDB" id="A0A0B8QEQ2"/>
<comment type="caution">
    <text evidence="2">The sequence shown here is derived from an EMBL/GenBank/DDBJ whole genome shotgun (WGS) entry which is preliminary data.</text>
</comment>
<evidence type="ECO:0000313" key="2">
    <source>
        <dbReference type="EMBL" id="GAM78130.1"/>
    </source>
</evidence>
<protein>
    <recommendedName>
        <fullName evidence="4">Lipoprotein</fullName>
    </recommendedName>
</protein>
<evidence type="ECO:0000256" key="1">
    <source>
        <dbReference type="SAM" id="SignalP"/>
    </source>
</evidence>
<evidence type="ECO:0000313" key="3">
    <source>
        <dbReference type="Proteomes" id="UP000031666"/>
    </source>
</evidence>
<gene>
    <name evidence="2" type="ORF">JCM19241_4835</name>
</gene>
<feature type="chain" id="PRO_5002122922" description="Lipoprotein" evidence="1">
    <location>
        <begin position="30"/>
        <end position="186"/>
    </location>
</feature>
<dbReference type="PROSITE" id="PS51257">
    <property type="entry name" value="PROKAR_LIPOPROTEIN"/>
    <property type="match status" value="1"/>
</dbReference>
<dbReference type="EMBL" id="BBSC01000012">
    <property type="protein sequence ID" value="GAM78130.1"/>
    <property type="molecule type" value="Genomic_DNA"/>
</dbReference>
<dbReference type="InterPro" id="IPR021675">
    <property type="entry name" value="DUF3261"/>
</dbReference>
<reference evidence="2 3" key="2">
    <citation type="submission" date="2015-01" db="EMBL/GenBank/DDBJ databases">
        <authorList>
            <consortium name="NBRP consortium"/>
            <person name="Sawabe T."/>
            <person name="Meirelles P."/>
            <person name="Feng G."/>
            <person name="Sayaka M."/>
            <person name="Hattori M."/>
            <person name="Ohkuma M."/>
        </authorList>
    </citation>
    <scope>NUCLEOTIDE SEQUENCE [LARGE SCALE GENOMIC DNA]</scope>
    <source>
        <strain evidence="3">JCM 19241</strain>
    </source>
</reference>
<sequence>MRLKQIVKASIGLLLVITLVACSSNHSLRAPEVAINPNQKVKLPMPGTLGYNLKASQLITATWSQEGVQKSEQLPVQLQVDNESIVLAGFSSWGTRILSLTYDGIDISTNVLPGLDGKLPAPEQVLFNLMITLWPTASWEPILNEINWKIIEDTHSRSILIVEEIKSSMYNIGTQIGLRAISYFAN</sequence>
<reference evidence="2 3" key="1">
    <citation type="submission" date="2015-01" db="EMBL/GenBank/DDBJ databases">
        <title>Vibrio sp. C94 JCM 19241 whole genome shotgun sequence.</title>
        <authorList>
            <person name="Sawabe T."/>
            <person name="Meirelles P."/>
            <person name="Feng G."/>
            <person name="Sayaka M."/>
            <person name="Hattori M."/>
            <person name="Ohkuma M."/>
        </authorList>
    </citation>
    <scope>NUCLEOTIDE SEQUENCE [LARGE SCALE GENOMIC DNA]</scope>
    <source>
        <strain evidence="3">JCM 19241</strain>
    </source>
</reference>
<feature type="signal peptide" evidence="1">
    <location>
        <begin position="1"/>
        <end position="29"/>
    </location>
</feature>
<keyword evidence="1" id="KW-0732">Signal</keyword>
<accession>A0A0B8QEQ2</accession>
<proteinExistence type="predicted"/>
<name>A0A0B8QEQ2_9VIBR</name>
<evidence type="ECO:0008006" key="4">
    <source>
        <dbReference type="Google" id="ProtNLM"/>
    </source>
</evidence>
<dbReference type="STRING" id="1481914.JCM19241_4835"/>
<organism evidence="2 3">
    <name type="scientific">Vibrio ishigakensis</name>
    <dbReference type="NCBI Taxonomy" id="1481914"/>
    <lineage>
        <taxon>Bacteria</taxon>
        <taxon>Pseudomonadati</taxon>
        <taxon>Pseudomonadota</taxon>
        <taxon>Gammaproteobacteria</taxon>
        <taxon>Vibrionales</taxon>
        <taxon>Vibrionaceae</taxon>
        <taxon>Vibrio</taxon>
    </lineage>
</organism>
<dbReference type="Proteomes" id="UP000031666">
    <property type="component" value="Unassembled WGS sequence"/>
</dbReference>
<dbReference type="Pfam" id="PF11659">
    <property type="entry name" value="DUF3261"/>
    <property type="match status" value="1"/>
</dbReference>